<dbReference type="Proteomes" id="UP000812013">
    <property type="component" value="Unassembled WGS sequence"/>
</dbReference>
<proteinExistence type="predicted"/>
<organism evidence="1 2">
    <name type="scientific">Streptomyces bambusae</name>
    <dbReference type="NCBI Taxonomy" id="1550616"/>
    <lineage>
        <taxon>Bacteria</taxon>
        <taxon>Bacillati</taxon>
        <taxon>Actinomycetota</taxon>
        <taxon>Actinomycetes</taxon>
        <taxon>Kitasatosporales</taxon>
        <taxon>Streptomycetaceae</taxon>
        <taxon>Streptomyces</taxon>
    </lineage>
</organism>
<sequence length="134" mass="14367">MDPEIAALAGTAGTTLVALMATDVWQSTRDGVVELWRRVAPERARHVSEALDCGHEDLLAAEEEGDGTTRAELEAEWAARLRRLLTSHPDLAADLRTLLALPATPAPASVTQHATASGSARIYQAGRDIYGEPR</sequence>
<keyword evidence="2" id="KW-1185">Reference proteome</keyword>
<protein>
    <submittedName>
        <fullName evidence="1">Uncharacterized protein</fullName>
    </submittedName>
</protein>
<comment type="caution">
    <text evidence="1">The sequence shown here is derived from an EMBL/GenBank/DDBJ whole genome shotgun (WGS) entry which is preliminary data.</text>
</comment>
<reference evidence="1 2" key="1">
    <citation type="submission" date="2019-12" db="EMBL/GenBank/DDBJ databases">
        <title>Genome sequence of Streptomyces bambusae.</title>
        <authorList>
            <person name="Bansal K."/>
            <person name="Choksket S."/>
            <person name="Korpole S."/>
            <person name="Patil P.B."/>
        </authorList>
    </citation>
    <scope>NUCLEOTIDE SEQUENCE [LARGE SCALE GENOMIC DNA]</scope>
    <source>
        <strain evidence="1 2">SK60</strain>
    </source>
</reference>
<dbReference type="EMBL" id="WTFF01000325">
    <property type="protein sequence ID" value="MBW5485996.1"/>
    <property type="molecule type" value="Genomic_DNA"/>
</dbReference>
<dbReference type="RefSeq" id="WP_219671083.1">
    <property type="nucleotide sequence ID" value="NZ_WTFF01000325.1"/>
</dbReference>
<evidence type="ECO:0000313" key="1">
    <source>
        <dbReference type="EMBL" id="MBW5485996.1"/>
    </source>
</evidence>
<evidence type="ECO:0000313" key="2">
    <source>
        <dbReference type="Proteomes" id="UP000812013"/>
    </source>
</evidence>
<accession>A0ABS6ZE53</accession>
<name>A0ABS6ZE53_9ACTN</name>
<gene>
    <name evidence="1" type="ORF">GPJ59_30065</name>
</gene>